<keyword evidence="3" id="KW-0378">Hydrolase</keyword>
<evidence type="ECO:0000256" key="4">
    <source>
        <dbReference type="ARBA" id="ARBA00023157"/>
    </source>
</evidence>
<protein>
    <recommendedName>
        <fullName evidence="2">ribonuclease T2</fullName>
        <ecNumber evidence="2">4.6.1.19</ecNumber>
    </recommendedName>
</protein>
<dbReference type="PROSITE" id="PS00530">
    <property type="entry name" value="RNASE_T2_1"/>
    <property type="match status" value="1"/>
</dbReference>
<dbReference type="PANTHER" id="PTHR11240:SF22">
    <property type="entry name" value="RIBONUCLEASE T2"/>
    <property type="match status" value="1"/>
</dbReference>
<organism evidence="6 7">
    <name type="scientific">Purpureocillium lilacinum</name>
    <name type="common">Paecilomyces lilacinus</name>
    <dbReference type="NCBI Taxonomy" id="33203"/>
    <lineage>
        <taxon>Eukaryota</taxon>
        <taxon>Fungi</taxon>
        <taxon>Dikarya</taxon>
        <taxon>Ascomycota</taxon>
        <taxon>Pezizomycotina</taxon>
        <taxon>Sordariomycetes</taxon>
        <taxon>Hypocreomycetidae</taxon>
        <taxon>Hypocreales</taxon>
        <taxon>Ophiocordycipitaceae</taxon>
        <taxon>Purpureocillium</taxon>
    </lineage>
</organism>
<dbReference type="InterPro" id="IPR001568">
    <property type="entry name" value="RNase_T2-like"/>
</dbReference>
<comment type="caution">
    <text evidence="6">The sequence shown here is derived from an EMBL/GenBank/DDBJ whole genome shotgun (WGS) entry which is preliminary data.</text>
</comment>
<dbReference type="Proteomes" id="UP001287286">
    <property type="component" value="Unassembled WGS sequence"/>
</dbReference>
<keyword evidence="3" id="KW-0255">Endonuclease</keyword>
<keyword evidence="3" id="KW-0540">Nuclease</keyword>
<dbReference type="InterPro" id="IPR018188">
    <property type="entry name" value="RNase_T2_His_AS_1"/>
</dbReference>
<dbReference type="Pfam" id="PF00445">
    <property type="entry name" value="Ribonuclease_T2"/>
    <property type="match status" value="1"/>
</dbReference>
<dbReference type="PROSITE" id="PS00531">
    <property type="entry name" value="RNASE_T2_2"/>
    <property type="match status" value="1"/>
</dbReference>
<dbReference type="EC" id="4.6.1.19" evidence="2"/>
<name>A0ABR0C8S9_PURLI</name>
<comment type="similarity">
    <text evidence="1 5">Belongs to the RNase T2 family.</text>
</comment>
<gene>
    <name evidence="6" type="ORF">Purlil1_2651</name>
</gene>
<dbReference type="PANTHER" id="PTHR11240">
    <property type="entry name" value="RIBONUCLEASE T2"/>
    <property type="match status" value="1"/>
</dbReference>
<keyword evidence="4" id="KW-1015">Disulfide bond</keyword>
<dbReference type="InterPro" id="IPR033130">
    <property type="entry name" value="RNase_T2_His_AS_2"/>
</dbReference>
<dbReference type="CDD" id="cd01061">
    <property type="entry name" value="RNase_T2_euk"/>
    <property type="match status" value="1"/>
</dbReference>
<evidence type="ECO:0000256" key="5">
    <source>
        <dbReference type="RuleBase" id="RU004328"/>
    </source>
</evidence>
<dbReference type="Gene3D" id="3.90.730.10">
    <property type="entry name" value="Ribonuclease T2-like"/>
    <property type="match status" value="1"/>
</dbReference>
<sequence length="426" mass="46282">MRAIIGPGPQISGTFFVFQRAYPPPSRDLLSGVAAGLRAPPNKPPGPSSICQSLPPSFTFPLQCPPFHSLSAEWACTIPRRFMLLFRVTEPVPSLPPTAFGALLLGWCRETPTNGRRGGASFGRIGMDGWMDHGSCETRRGELSYAEKKTQNNEKAHLAMASLLRTLAPLVALLPATALAGSKSCPGNLPLSCHNNTAVEDTCCFIPAGQLLQTQFWDTQPATGPADSWTIHGLWPDNCDGSYPKQCDSSRAYTNISDILTANGAGATLDYMQKFWKDYKGDDETFWEHEWGKHGTCISTLAPSCYDGYKPTEEAAAYFSRTVELFKSLPTYQWLADAGITPSGSKTYALDKIQSVLQAKHGAKVTLGCKGKVLNEVWYHYNVQGSLQSGKFVAAEPDGAKGKCPSKVQYKVKSNSTSQRGYSFAA</sequence>
<keyword evidence="7" id="KW-1185">Reference proteome</keyword>
<evidence type="ECO:0000256" key="3">
    <source>
        <dbReference type="ARBA" id="ARBA00022759"/>
    </source>
</evidence>
<evidence type="ECO:0000313" key="6">
    <source>
        <dbReference type="EMBL" id="KAK4092726.1"/>
    </source>
</evidence>
<evidence type="ECO:0000313" key="7">
    <source>
        <dbReference type="Proteomes" id="UP001287286"/>
    </source>
</evidence>
<dbReference type="InterPro" id="IPR036430">
    <property type="entry name" value="RNase_T2-like_sf"/>
</dbReference>
<dbReference type="InterPro" id="IPR033697">
    <property type="entry name" value="Ribonuclease_T2_eukaryotic"/>
</dbReference>
<evidence type="ECO:0000256" key="2">
    <source>
        <dbReference type="ARBA" id="ARBA00012571"/>
    </source>
</evidence>
<dbReference type="EMBL" id="JAWRVI010000007">
    <property type="protein sequence ID" value="KAK4092726.1"/>
    <property type="molecule type" value="Genomic_DNA"/>
</dbReference>
<accession>A0ABR0C8S9</accession>
<dbReference type="SUPFAM" id="SSF55895">
    <property type="entry name" value="Ribonuclease Rh-like"/>
    <property type="match status" value="1"/>
</dbReference>
<reference evidence="6 7" key="1">
    <citation type="journal article" date="2024" name="Microbiol. Resour. Announc.">
        <title>Genome annotations for the ascomycete fungi Trichoderma harzianum, Trichoderma aggressivum, and Purpureocillium lilacinum.</title>
        <authorList>
            <person name="Beijen E.P.W."/>
            <person name="Ohm R.A."/>
        </authorList>
    </citation>
    <scope>NUCLEOTIDE SEQUENCE [LARGE SCALE GENOMIC DNA]</scope>
    <source>
        <strain evidence="6 7">CBS 150709</strain>
    </source>
</reference>
<proteinExistence type="inferred from homology"/>
<evidence type="ECO:0000256" key="1">
    <source>
        <dbReference type="ARBA" id="ARBA00007469"/>
    </source>
</evidence>